<dbReference type="PANTHER" id="PTHR42792:SF2">
    <property type="entry name" value="FLAGELLIN"/>
    <property type="match status" value="1"/>
</dbReference>
<dbReference type="InterPro" id="IPR046358">
    <property type="entry name" value="Flagellin_C"/>
</dbReference>
<evidence type="ECO:0000313" key="7">
    <source>
        <dbReference type="EMBL" id="SHI05152.1"/>
    </source>
</evidence>
<comment type="function">
    <text evidence="4">Flagellin is the subunit protein which polymerizes to form the filaments of bacterial flagella.</text>
</comment>
<organism evidence="7 8">
    <name type="scientific">Clostridium intestinale DSM 6191</name>
    <dbReference type="NCBI Taxonomy" id="1121320"/>
    <lineage>
        <taxon>Bacteria</taxon>
        <taxon>Bacillati</taxon>
        <taxon>Bacillota</taxon>
        <taxon>Clostridia</taxon>
        <taxon>Eubacteriales</taxon>
        <taxon>Clostridiaceae</taxon>
        <taxon>Clostridium</taxon>
    </lineage>
</organism>
<reference evidence="7 8" key="1">
    <citation type="submission" date="2016-11" db="EMBL/GenBank/DDBJ databases">
        <authorList>
            <person name="Jaros S."/>
            <person name="Januszkiewicz K."/>
            <person name="Wedrychowicz H."/>
        </authorList>
    </citation>
    <scope>NUCLEOTIDE SEQUENCE [LARGE SCALE GENOMIC DNA]</scope>
    <source>
        <strain evidence="7 8">DSM 6191</strain>
    </source>
</reference>
<comment type="similarity">
    <text evidence="1 4">Belongs to the bacterial flagellin family.</text>
</comment>
<evidence type="ECO:0000256" key="3">
    <source>
        <dbReference type="ARBA" id="ARBA00023143"/>
    </source>
</evidence>
<feature type="domain" description="Flagellin N-terminal" evidence="5">
    <location>
        <begin position="4"/>
        <end position="140"/>
    </location>
</feature>
<dbReference type="GO" id="GO:0005198">
    <property type="term" value="F:structural molecule activity"/>
    <property type="evidence" value="ECO:0007669"/>
    <property type="project" value="UniProtKB-UniRule"/>
</dbReference>
<evidence type="ECO:0000256" key="2">
    <source>
        <dbReference type="ARBA" id="ARBA00020110"/>
    </source>
</evidence>
<dbReference type="AlphaFoldDB" id="A0A1M5XZI5"/>
<evidence type="ECO:0000259" key="6">
    <source>
        <dbReference type="Pfam" id="PF00700"/>
    </source>
</evidence>
<dbReference type="Proteomes" id="UP000184241">
    <property type="component" value="Unassembled WGS sequence"/>
</dbReference>
<keyword evidence="7" id="KW-0282">Flagellum</keyword>
<dbReference type="GO" id="GO:0009288">
    <property type="term" value="C:bacterial-type flagellum"/>
    <property type="evidence" value="ECO:0007669"/>
    <property type="project" value="UniProtKB-SubCell"/>
</dbReference>
<dbReference type="Pfam" id="PF00669">
    <property type="entry name" value="Flagellin_N"/>
    <property type="match status" value="1"/>
</dbReference>
<dbReference type="GO" id="GO:0005576">
    <property type="term" value="C:extracellular region"/>
    <property type="evidence" value="ECO:0007669"/>
    <property type="project" value="UniProtKB-SubCell"/>
</dbReference>
<protein>
    <recommendedName>
        <fullName evidence="2 4">Flagellin</fullName>
    </recommendedName>
</protein>
<dbReference type="EMBL" id="FQXU01000005">
    <property type="protein sequence ID" value="SHI05152.1"/>
    <property type="molecule type" value="Genomic_DNA"/>
</dbReference>
<keyword evidence="3 4" id="KW-0975">Bacterial flagellum</keyword>
<gene>
    <name evidence="7" type="ORF">SAMN02745941_01742</name>
</gene>
<dbReference type="InterPro" id="IPR001492">
    <property type="entry name" value="Flagellin"/>
</dbReference>
<name>A0A1M5XZI5_9CLOT</name>
<dbReference type="Gene3D" id="6.10.10.10">
    <property type="entry name" value="Flagellar export chaperone, C-terminal domain"/>
    <property type="match status" value="1"/>
</dbReference>
<dbReference type="Gene3D" id="1.20.1330.10">
    <property type="entry name" value="f41 fragment of flagellin, N-terminal domain"/>
    <property type="match status" value="1"/>
</dbReference>
<dbReference type="PRINTS" id="PR00207">
    <property type="entry name" value="FLAGELLIN"/>
</dbReference>
<sequence length="286" mass="31083">MRLNTNLMSLNVYKGYTKALKTQETAFNRISTGLKINSAKDDPNNLGQSEMLRLQIRGLQAAGRNLQDGASMIQTFDGALNSVSESLTRMKELVIQGSTGSLNSEDQANIQKEIDQLKEHINSVTKSTSFNGVKLLDDQNVTDNNKPGFITTSVGANVGELAKIPTFNTSTATLGKDGVGYLEEVNLLGPSSKDKNLEIIDSAVGSVNSIRSKYGAIQNKFESLSQGLGEISQAVENAESSLRDADIAEEMMNYSRESILVNSSIAMMVQTNKLPQDVLQILERIK</sequence>
<keyword evidence="4" id="KW-0964">Secreted</keyword>
<evidence type="ECO:0000259" key="5">
    <source>
        <dbReference type="Pfam" id="PF00669"/>
    </source>
</evidence>
<dbReference type="InterPro" id="IPR001029">
    <property type="entry name" value="Flagellin_N"/>
</dbReference>
<dbReference type="Pfam" id="PF00700">
    <property type="entry name" value="Flagellin_C"/>
    <property type="match status" value="1"/>
</dbReference>
<dbReference type="SUPFAM" id="SSF64518">
    <property type="entry name" value="Phase 1 flagellin"/>
    <property type="match status" value="1"/>
</dbReference>
<evidence type="ECO:0000256" key="4">
    <source>
        <dbReference type="RuleBase" id="RU362073"/>
    </source>
</evidence>
<comment type="subcellular location">
    <subcellularLocation>
        <location evidence="4">Secreted</location>
    </subcellularLocation>
    <subcellularLocation>
        <location evidence="4">Bacterial flagellum</location>
    </subcellularLocation>
</comment>
<keyword evidence="7" id="KW-0969">Cilium</keyword>
<dbReference type="PANTHER" id="PTHR42792">
    <property type="entry name" value="FLAGELLIN"/>
    <property type="match status" value="1"/>
</dbReference>
<evidence type="ECO:0000313" key="8">
    <source>
        <dbReference type="Proteomes" id="UP000184241"/>
    </source>
</evidence>
<accession>A0A1M5XZI5</accession>
<proteinExistence type="inferred from homology"/>
<evidence type="ECO:0000256" key="1">
    <source>
        <dbReference type="ARBA" id="ARBA00005709"/>
    </source>
</evidence>
<feature type="domain" description="Flagellin C-terminal" evidence="6">
    <location>
        <begin position="197"/>
        <end position="282"/>
    </location>
</feature>
<dbReference type="InterPro" id="IPR042187">
    <property type="entry name" value="Flagellin_C_sub2"/>
</dbReference>
<keyword evidence="7" id="KW-0966">Cell projection</keyword>